<sequence length="208" mass="24208">MLVILTLMQFKHQKYLKVRYNKTGQNMKSLEPIFIGRKNQPIRPQWLTDLIPKLAYNAGIQKKIRNSNITVKNEKTSHELRDLLKSTLIIEGVASYVCELAIGHKVGDSYEKQDKLYPNKSREEFMKASSKINIFSNYTNYLKEGSQLKEKIKQVEVLENRIEDNQKVVKDLIVDKQNESDKKTELSQMIVDLQKEVNSLKASKKHLQ</sequence>
<dbReference type="SUPFAM" id="SSF56349">
    <property type="entry name" value="DNA breaking-rejoining enzymes"/>
    <property type="match status" value="1"/>
</dbReference>
<organism evidence="2 3">
    <name type="scientific">Marine Group I thaumarchaeote SCGC RSA3</name>
    <dbReference type="NCBI Taxonomy" id="1503183"/>
    <lineage>
        <taxon>Archaea</taxon>
        <taxon>Nitrososphaerota</taxon>
        <taxon>Marine Group I</taxon>
    </lineage>
</organism>
<dbReference type="AlphaFoldDB" id="A0A087RQF7"/>
<keyword evidence="1" id="KW-0175">Coiled coil</keyword>
<dbReference type="InterPro" id="IPR011010">
    <property type="entry name" value="DNA_brk_join_enz"/>
</dbReference>
<evidence type="ECO:0000313" key="2">
    <source>
        <dbReference type="EMBL" id="KFM15711.1"/>
    </source>
</evidence>
<comment type="caution">
    <text evidence="2">The sequence shown here is derived from an EMBL/GenBank/DDBJ whole genome shotgun (WGS) entry which is preliminary data.</text>
</comment>
<reference evidence="2 3" key="1">
    <citation type="submission" date="2014-06" db="EMBL/GenBank/DDBJ databases">
        <authorList>
            <person name="Ngugi D.K."/>
            <person name="Blom J."/>
            <person name="Alam I."/>
            <person name="Rashid M."/>
            <person name="Baalawi W."/>
            <person name="Zhang G."/>
            <person name="Hikmawan T."/>
            <person name="Guan Y."/>
            <person name="Antunes A."/>
            <person name="Siam R."/>
            <person name="El-Dorry H."/>
            <person name="Bajic V."/>
            <person name="Stingl U."/>
        </authorList>
    </citation>
    <scope>NUCLEOTIDE SEQUENCE [LARGE SCALE GENOMIC DNA]</scope>
    <source>
        <strain evidence="2">SCGC RSA3</strain>
    </source>
</reference>
<name>A0A087RQF7_9ARCH</name>
<keyword evidence="3" id="KW-1185">Reference proteome</keyword>
<dbReference type="Proteomes" id="UP000029383">
    <property type="component" value="Unassembled WGS sequence"/>
</dbReference>
<accession>A0A087RQF7</accession>
<evidence type="ECO:0000313" key="3">
    <source>
        <dbReference type="Proteomes" id="UP000029383"/>
    </source>
</evidence>
<protein>
    <submittedName>
        <fullName evidence="2">Integrase protein</fullName>
    </submittedName>
</protein>
<gene>
    <name evidence="2" type="ORF">SCCGRSA3_02609</name>
</gene>
<dbReference type="GO" id="GO:0003677">
    <property type="term" value="F:DNA binding"/>
    <property type="evidence" value="ECO:0007669"/>
    <property type="project" value="InterPro"/>
</dbReference>
<proteinExistence type="predicted"/>
<dbReference type="EMBL" id="JOTD01000099">
    <property type="protein sequence ID" value="KFM15711.1"/>
    <property type="molecule type" value="Genomic_DNA"/>
</dbReference>
<evidence type="ECO:0000256" key="1">
    <source>
        <dbReference type="SAM" id="Coils"/>
    </source>
</evidence>
<dbReference type="PATRIC" id="fig|1503183.3.peg.2378"/>
<feature type="coiled-coil region" evidence="1">
    <location>
        <begin position="148"/>
        <end position="203"/>
    </location>
</feature>